<feature type="region of interest" description="Disordered" evidence="1">
    <location>
        <begin position="257"/>
        <end position="280"/>
    </location>
</feature>
<keyword evidence="2 4" id="KW-0812">Transmembrane</keyword>
<feature type="chain" id="PRO_5024327728" evidence="3">
    <location>
        <begin position="21"/>
        <end position="280"/>
    </location>
</feature>
<dbReference type="Proteomes" id="UP000383932">
    <property type="component" value="Unassembled WGS sequence"/>
</dbReference>
<comment type="caution">
    <text evidence="4">The sequence shown here is derived from an EMBL/GenBank/DDBJ whole genome shotgun (WGS) entry which is preliminary data.</text>
</comment>
<evidence type="ECO:0000313" key="5">
    <source>
        <dbReference type="Proteomes" id="UP000383932"/>
    </source>
</evidence>
<evidence type="ECO:0000256" key="3">
    <source>
        <dbReference type="SAM" id="SignalP"/>
    </source>
</evidence>
<keyword evidence="2" id="KW-1133">Transmembrane helix</keyword>
<dbReference type="OrthoDB" id="3241212at2759"/>
<evidence type="ECO:0000313" key="4">
    <source>
        <dbReference type="EMBL" id="KAB5594575.1"/>
    </source>
</evidence>
<feature type="signal peptide" evidence="3">
    <location>
        <begin position="1"/>
        <end position="20"/>
    </location>
</feature>
<sequence>MRPSTLVLLGSAFLFKAVAGWGFLPPTVITEGAIASFEVTNTDGGGYAFPYTMTVFKHVNLANSSDAQVGLVYTNDTVFYWLCNQPAGTSVKFRLTSRYNVNAATTGFMLVQPGAEATTSSISTLFVASTASKTQTALPTFTSVDYGDENGQVSAKNIPVGAIVGAIIGGIALSAVLVTTVILVRNRNQKNNAPEMIQHGSVTPFLYGQPPSQQQHIPPLGYVLHPGPNEEPPQYSPNYTQTTSYFMRAEPLGVAGDGATVAQANSAPRNGKSRRSGGGV</sequence>
<accession>A0A5N5QS58</accession>
<protein>
    <submittedName>
        <fullName evidence="4">Transmembrane protein</fullName>
    </submittedName>
</protein>
<keyword evidence="5" id="KW-1185">Reference proteome</keyword>
<organism evidence="4 5">
    <name type="scientific">Ceratobasidium theobromae</name>
    <dbReference type="NCBI Taxonomy" id="1582974"/>
    <lineage>
        <taxon>Eukaryota</taxon>
        <taxon>Fungi</taxon>
        <taxon>Dikarya</taxon>
        <taxon>Basidiomycota</taxon>
        <taxon>Agaricomycotina</taxon>
        <taxon>Agaricomycetes</taxon>
        <taxon>Cantharellales</taxon>
        <taxon>Ceratobasidiaceae</taxon>
        <taxon>Ceratobasidium</taxon>
    </lineage>
</organism>
<keyword evidence="2" id="KW-0472">Membrane</keyword>
<dbReference type="AlphaFoldDB" id="A0A5N5QS58"/>
<feature type="compositionally biased region" description="Basic residues" evidence="1">
    <location>
        <begin position="271"/>
        <end position="280"/>
    </location>
</feature>
<feature type="transmembrane region" description="Helical" evidence="2">
    <location>
        <begin position="160"/>
        <end position="184"/>
    </location>
</feature>
<proteinExistence type="predicted"/>
<keyword evidence="3" id="KW-0732">Signal</keyword>
<evidence type="ECO:0000256" key="2">
    <source>
        <dbReference type="SAM" id="Phobius"/>
    </source>
</evidence>
<name>A0A5N5QS58_9AGAM</name>
<reference evidence="4 5" key="1">
    <citation type="journal article" date="2019" name="Fungal Biol. Biotechnol.">
        <title>Draft genome sequence of fastidious pathogen Ceratobasidium theobromae, which causes vascular-streak dieback in Theobroma cacao.</title>
        <authorList>
            <person name="Ali S.S."/>
            <person name="Asman A."/>
            <person name="Shao J."/>
            <person name="Firmansyah A.P."/>
            <person name="Susilo A.W."/>
            <person name="Rosmana A."/>
            <person name="McMahon P."/>
            <person name="Junaid M."/>
            <person name="Guest D."/>
            <person name="Kheng T.Y."/>
            <person name="Meinhardt L.W."/>
            <person name="Bailey B.A."/>
        </authorList>
    </citation>
    <scope>NUCLEOTIDE SEQUENCE [LARGE SCALE GENOMIC DNA]</scope>
    <source>
        <strain evidence="4 5">CT2</strain>
    </source>
</reference>
<feature type="region of interest" description="Disordered" evidence="1">
    <location>
        <begin position="211"/>
        <end position="237"/>
    </location>
</feature>
<gene>
    <name evidence="4" type="ORF">CTheo_2058</name>
</gene>
<evidence type="ECO:0000256" key="1">
    <source>
        <dbReference type="SAM" id="MobiDB-lite"/>
    </source>
</evidence>
<dbReference type="EMBL" id="SSOP01000019">
    <property type="protein sequence ID" value="KAB5594575.1"/>
    <property type="molecule type" value="Genomic_DNA"/>
</dbReference>